<gene>
    <name evidence="1" type="ORF">FM069_20740</name>
</gene>
<dbReference type="EMBL" id="VJOY01000027">
    <property type="protein sequence ID" value="TRX72847.1"/>
    <property type="molecule type" value="Genomic_DNA"/>
</dbReference>
<sequence>MDCSKIYIYTDFFKDFNGSEKILKKPAAQGDSYSYISFQSEKGEMGFFSSDIGKMICDNIYAECICVDTKKRKISLYEDGGASSILIRPKGNVLIDLVETYRGYILDMKKYEVIKRKRFVERPSSHIFDEVFLEEKWSGFFYDFIMENSWYVLEKNRSGEHGQISFESYTRNQEILDSDLKSFCCGSSEFVYVDSFLKIPFD</sequence>
<reference evidence="1 2" key="1">
    <citation type="submission" date="2019-07" db="EMBL/GenBank/DDBJ databases">
        <title>Pseudomonas mangiferae sp. nov., isolated from bark of mango tree in Thailand.</title>
        <authorList>
            <person name="Srisuk N."/>
            <person name="Anurat P."/>
        </authorList>
    </citation>
    <scope>NUCLEOTIDE SEQUENCE [LARGE SCALE GENOMIC DNA]</scope>
    <source>
        <strain evidence="1 2">DMKU_BBB3-04</strain>
    </source>
</reference>
<dbReference type="AlphaFoldDB" id="A0A553GTL8"/>
<proteinExistence type="predicted"/>
<evidence type="ECO:0000313" key="1">
    <source>
        <dbReference type="EMBL" id="TRX72847.1"/>
    </source>
</evidence>
<organism evidence="1 2">
    <name type="scientific">Pseudomonas mangiferae</name>
    <dbReference type="NCBI Taxonomy" id="2593654"/>
    <lineage>
        <taxon>Bacteria</taxon>
        <taxon>Pseudomonadati</taxon>
        <taxon>Pseudomonadota</taxon>
        <taxon>Gammaproteobacteria</taxon>
        <taxon>Pseudomonadales</taxon>
        <taxon>Pseudomonadaceae</taxon>
        <taxon>Pseudomonas</taxon>
    </lineage>
</organism>
<dbReference type="RefSeq" id="WP_143490313.1">
    <property type="nucleotide sequence ID" value="NZ_VJOY01000027.1"/>
</dbReference>
<evidence type="ECO:0000313" key="2">
    <source>
        <dbReference type="Proteomes" id="UP000315235"/>
    </source>
</evidence>
<accession>A0A553GTL8</accession>
<keyword evidence="2" id="KW-1185">Reference proteome</keyword>
<dbReference type="Proteomes" id="UP000315235">
    <property type="component" value="Unassembled WGS sequence"/>
</dbReference>
<protein>
    <submittedName>
        <fullName evidence="1">Uncharacterized protein</fullName>
    </submittedName>
</protein>
<name>A0A553GTL8_9PSED</name>
<comment type="caution">
    <text evidence="1">The sequence shown here is derived from an EMBL/GenBank/DDBJ whole genome shotgun (WGS) entry which is preliminary data.</text>
</comment>